<dbReference type="PANTHER" id="PTHR32010:SF18">
    <property type="entry name" value="DUF789 FAMILY PROTEIN"/>
    <property type="match status" value="1"/>
</dbReference>
<comment type="caution">
    <text evidence="2">The sequence shown here is derived from an EMBL/GenBank/DDBJ whole genome shotgun (WGS) entry which is preliminary data.</text>
</comment>
<organism evidence="2 3">
    <name type="scientific">Turnera subulata</name>
    <dbReference type="NCBI Taxonomy" id="218843"/>
    <lineage>
        <taxon>Eukaryota</taxon>
        <taxon>Viridiplantae</taxon>
        <taxon>Streptophyta</taxon>
        <taxon>Embryophyta</taxon>
        <taxon>Tracheophyta</taxon>
        <taxon>Spermatophyta</taxon>
        <taxon>Magnoliopsida</taxon>
        <taxon>eudicotyledons</taxon>
        <taxon>Gunneridae</taxon>
        <taxon>Pentapetalae</taxon>
        <taxon>rosids</taxon>
        <taxon>fabids</taxon>
        <taxon>Malpighiales</taxon>
        <taxon>Passifloraceae</taxon>
        <taxon>Turnera</taxon>
    </lineage>
</organism>
<keyword evidence="3" id="KW-1185">Reference proteome</keyword>
<sequence>MHCALQKTHSNNQKYSEGGQCYSSRKSLEKNHLRTSSKTQEVSSHDWNSCDQRCTAMGLLTLESDGFQKVFAPPVRHLDQQSLMGSRTQMNMDGLCHFSPSSHNAFSTNQLKPQKGPQSRPPNSIKPYATKRFTGPSIRHQSRHNIFIKKVAGSNEFSDCSSSHSSATCNGAYSAMPKRYSVIPSPDAFVDGPNTDKAVRKNCRKKTKRKGKQNKSISRDTSSTNPGVLYEHAYGTTTSDNCGYNYHGGVQGSFATLPQPKLLPDGSISKIDIDGYTTAFYCAKGLNTGSAYVHEVVIAEKNMPSTTGKHRVVITETENQTKDQGFSVLDGRVAETNHLLISCYGDMNSKSFLDVPDSLALDSVSVGSNSTDSGNAHHPIKSYGEESSSLSFSEMPGFDSREQNGSRKNLLSSVTDAYYRVESSKCGSPSNSSSTAQLLVSAKRGKKLKALPKKSSVQKMGSAANLHGRTEKENSYSVWQKVERNVIDECNCESKKVSVCSQFNTTLKQESSLQGSSDIAVSTLSGTEDSMKRQKDRVSKKLKRKNNLGLKHECNCYNGKSSHTSKATSTARRKNNMQRNNEHLDRTVQVNEQKGAKSASRYYLQEGCPKAGYQTNRGKCINSESIYSAKVFPVALEPIEDTCTTTSSVRNNSMENQDNSQQKSFNLMEHNLMNVQPPVYLPHLSGDELSQMEKDISPADYCKQNLSSGSVLQKWIPIGTKDLDLITSASSESSSLHLSDGSAGEDCTWGSNIERNGASDSHDAVSPLNLGMDFCSGNTTCADDHVQNLRNQAAWMLEHNGMLDCLTSASKEQELSPFEADSNKIAHAVNDVCRARVATEAVQMATGGPIAEFEKVLNLSSPVICRSHSLLSCQACSQDEVAGLLKCRHERPSVTLECLWKWYEKHGSYGLEVKAEDYENSKRIGVDRFSFRAYFVPFLSAVQLFKDHRSRPAVLNHEAGASGVAETCEIGETSGDSNFGHLPIFSVLIPQPHHTGAAQLVDTTWSNDVELLFEFFESDQPRQRRPLYEKIQELARGDVHSQCKMYGDPSTLVSVNVHDLHPRSWYSVAWYPIYRIPDGNLRAAFLTYHSLGHLVPSSIQSDSCGMDASVVYPAVGLQSYNAQVKESNDGKAKDCQSAVFGPLWMSECWFQLRNAAVSETPGSPSLNTSGVLKERLRTLEETASLMARAAVSKGDQTSVNRHPDYEFFVSRRG</sequence>
<feature type="region of interest" description="Disordered" evidence="1">
    <location>
        <begin position="560"/>
        <end position="583"/>
    </location>
</feature>
<feature type="compositionally biased region" description="Low complexity" evidence="1">
    <location>
        <begin position="385"/>
        <end position="394"/>
    </location>
</feature>
<name>A0A9Q0FEA5_9ROSI</name>
<feature type="compositionally biased region" description="Polar residues" evidence="1">
    <location>
        <begin position="7"/>
        <end position="20"/>
    </location>
</feature>
<feature type="compositionally biased region" description="Polar residues" evidence="1">
    <location>
        <begin position="365"/>
        <end position="374"/>
    </location>
</feature>
<feature type="region of interest" description="Disordered" evidence="1">
    <location>
        <begin position="365"/>
        <end position="406"/>
    </location>
</feature>
<evidence type="ECO:0000313" key="3">
    <source>
        <dbReference type="Proteomes" id="UP001141552"/>
    </source>
</evidence>
<dbReference type="InterPro" id="IPR008507">
    <property type="entry name" value="DUF789"/>
</dbReference>
<protein>
    <submittedName>
        <fullName evidence="2">Uncharacterized protein</fullName>
    </submittedName>
</protein>
<feature type="compositionally biased region" description="Basic residues" evidence="1">
    <location>
        <begin position="202"/>
        <end position="213"/>
    </location>
</feature>
<accession>A0A9Q0FEA5</accession>
<proteinExistence type="predicted"/>
<gene>
    <name evidence="2" type="ORF">Tsubulata_035413</name>
</gene>
<dbReference type="Proteomes" id="UP001141552">
    <property type="component" value="Unassembled WGS sequence"/>
</dbReference>
<dbReference type="AlphaFoldDB" id="A0A9Q0FEA5"/>
<feature type="compositionally biased region" description="Low complexity" evidence="1">
    <location>
        <begin position="560"/>
        <end position="570"/>
    </location>
</feature>
<reference evidence="2" key="1">
    <citation type="submission" date="2022-02" db="EMBL/GenBank/DDBJ databases">
        <authorList>
            <person name="Henning P.M."/>
            <person name="McCubbin A.G."/>
            <person name="Shore J.S."/>
        </authorList>
    </citation>
    <scope>NUCLEOTIDE SEQUENCE</scope>
    <source>
        <strain evidence="2">F60SS</strain>
        <tissue evidence="2">Leaves</tissue>
    </source>
</reference>
<dbReference type="OrthoDB" id="1920576at2759"/>
<evidence type="ECO:0000256" key="1">
    <source>
        <dbReference type="SAM" id="MobiDB-lite"/>
    </source>
</evidence>
<dbReference type="Pfam" id="PF05623">
    <property type="entry name" value="DUF789"/>
    <property type="match status" value="1"/>
</dbReference>
<feature type="region of interest" description="Disordered" evidence="1">
    <location>
        <begin position="202"/>
        <end position="226"/>
    </location>
</feature>
<dbReference type="EMBL" id="JAKUCV010006091">
    <property type="protein sequence ID" value="KAJ4828757.1"/>
    <property type="molecule type" value="Genomic_DNA"/>
</dbReference>
<dbReference type="PANTHER" id="PTHR32010">
    <property type="entry name" value="PHOTOSYSTEM II STABILITY/ASSEMBLY FACTOR HCF136, CHLOROPLASTIC"/>
    <property type="match status" value="1"/>
</dbReference>
<evidence type="ECO:0000313" key="2">
    <source>
        <dbReference type="EMBL" id="KAJ4828757.1"/>
    </source>
</evidence>
<reference evidence="2" key="2">
    <citation type="journal article" date="2023" name="Plants (Basel)">
        <title>Annotation of the Turnera subulata (Passifloraceae) Draft Genome Reveals the S-Locus Evolved after the Divergence of Turneroideae from Passifloroideae in a Stepwise Manner.</title>
        <authorList>
            <person name="Henning P.M."/>
            <person name="Roalson E.H."/>
            <person name="Mir W."/>
            <person name="McCubbin A.G."/>
            <person name="Shore J.S."/>
        </authorList>
    </citation>
    <scope>NUCLEOTIDE SEQUENCE</scope>
    <source>
        <strain evidence="2">F60SS</strain>
    </source>
</reference>
<feature type="region of interest" description="Disordered" evidence="1">
    <location>
        <begin position="106"/>
        <end position="128"/>
    </location>
</feature>
<feature type="region of interest" description="Disordered" evidence="1">
    <location>
        <begin position="1"/>
        <end position="20"/>
    </location>
</feature>